<keyword evidence="1" id="KW-1133">Transmembrane helix</keyword>
<dbReference type="GO" id="GO:0046527">
    <property type="term" value="F:glucosyltransferase activity"/>
    <property type="evidence" value="ECO:0007669"/>
    <property type="project" value="TreeGrafter"/>
</dbReference>
<name>A0AAP0C6K3_9ASTR</name>
<feature type="transmembrane region" description="Helical" evidence="1">
    <location>
        <begin position="188"/>
        <end position="214"/>
    </location>
</feature>
<gene>
    <name evidence="2" type="ORF">SSX86_031394</name>
</gene>
<evidence type="ECO:0000313" key="2">
    <source>
        <dbReference type="EMBL" id="KAK9049638.1"/>
    </source>
</evidence>
<feature type="transmembrane region" description="Helical" evidence="1">
    <location>
        <begin position="147"/>
        <end position="167"/>
    </location>
</feature>
<keyword evidence="1" id="KW-0472">Membrane</keyword>
<evidence type="ECO:0000313" key="3">
    <source>
        <dbReference type="Proteomes" id="UP001408789"/>
    </source>
</evidence>
<dbReference type="Proteomes" id="UP001408789">
    <property type="component" value="Unassembled WGS sequence"/>
</dbReference>
<dbReference type="EMBL" id="JBCNJP010005596">
    <property type="protein sequence ID" value="KAK9049638.1"/>
    <property type="molecule type" value="Genomic_DNA"/>
</dbReference>
<feature type="transmembrane region" description="Helical" evidence="1">
    <location>
        <begin position="119"/>
        <end position="135"/>
    </location>
</feature>
<dbReference type="PANTHER" id="PTHR12741">
    <property type="entry name" value="LYST-INTERACTING PROTEIN LIP5 DOPAMINE RESPONSIVE PROTEIN DRG-1"/>
    <property type="match status" value="1"/>
</dbReference>
<comment type="caution">
    <text evidence="2">The sequence shown here is derived from an EMBL/GenBank/DDBJ whole genome shotgun (WGS) entry which is preliminary data.</text>
</comment>
<dbReference type="AlphaFoldDB" id="A0AAP0C6K3"/>
<accession>A0AAP0C6K3</accession>
<evidence type="ECO:0000256" key="1">
    <source>
        <dbReference type="SAM" id="Phobius"/>
    </source>
</evidence>
<dbReference type="GO" id="GO:0005886">
    <property type="term" value="C:plasma membrane"/>
    <property type="evidence" value="ECO:0007669"/>
    <property type="project" value="TreeGrafter"/>
</dbReference>
<feature type="transmembrane region" description="Helical" evidence="1">
    <location>
        <begin position="39"/>
        <end position="59"/>
    </location>
</feature>
<reference evidence="2 3" key="1">
    <citation type="submission" date="2024-04" db="EMBL/GenBank/DDBJ databases">
        <title>The reference genome of an endangered Asteraceae, Deinandra increscens subsp. villosa, native to the Central Coast of California.</title>
        <authorList>
            <person name="Guilliams M."/>
            <person name="Hasenstab-Lehman K."/>
            <person name="Meyer R."/>
            <person name="Mcevoy S."/>
        </authorList>
    </citation>
    <scope>NUCLEOTIDE SEQUENCE [LARGE SCALE GENOMIC DNA]</scope>
    <source>
        <tissue evidence="2">Leaf</tissue>
    </source>
</reference>
<dbReference type="PANTHER" id="PTHR12741:SF106">
    <property type="entry name" value="CALLOSE SYNTHASE 5"/>
    <property type="match status" value="1"/>
</dbReference>
<feature type="transmembrane region" description="Helical" evidence="1">
    <location>
        <begin position="220"/>
        <end position="239"/>
    </location>
</feature>
<feature type="transmembrane region" description="Helical" evidence="1">
    <location>
        <begin position="86"/>
        <end position="107"/>
    </location>
</feature>
<protein>
    <submittedName>
        <fullName evidence="2">Uncharacterized protein</fullName>
    </submittedName>
</protein>
<proteinExistence type="predicted"/>
<keyword evidence="1" id="KW-0812">Transmembrane</keyword>
<feature type="transmembrane region" description="Helical" evidence="1">
    <location>
        <begin position="6"/>
        <end position="27"/>
    </location>
</feature>
<sequence>MQDIHLFIIVFCLVIGLLDIILNFPGYHRWKFTDIFRSILKIISSLAWSIVLPLCYIHQNDNISMPFGKVEDILSNLNRFERIPSVYLMAVALYLVPNLLSAALFIFPMLRRWIENSDWLIVRFLLWWSQPRIYVGRGMHESQFALIKYTLFWMVLLCAKFAFSFFVQIKPLIEPTKDIMKIKRIQYAWHEFFPEANNNFGAVAALWLPVILVYFMDVQIWYAIFSTLCGGIIGAFDRLGEIRTLGMLRSRFQSIPGAFSVCLLPSERAKRKGFSLSKQFSEVTPNRRTEAAKFAQLWNEVVCSFREEDFISDRKD</sequence>
<organism evidence="2 3">
    <name type="scientific">Deinandra increscens subsp. villosa</name>
    <dbReference type="NCBI Taxonomy" id="3103831"/>
    <lineage>
        <taxon>Eukaryota</taxon>
        <taxon>Viridiplantae</taxon>
        <taxon>Streptophyta</taxon>
        <taxon>Embryophyta</taxon>
        <taxon>Tracheophyta</taxon>
        <taxon>Spermatophyta</taxon>
        <taxon>Magnoliopsida</taxon>
        <taxon>eudicotyledons</taxon>
        <taxon>Gunneridae</taxon>
        <taxon>Pentapetalae</taxon>
        <taxon>asterids</taxon>
        <taxon>campanulids</taxon>
        <taxon>Asterales</taxon>
        <taxon>Asteraceae</taxon>
        <taxon>Asteroideae</taxon>
        <taxon>Heliantheae alliance</taxon>
        <taxon>Madieae</taxon>
        <taxon>Madiinae</taxon>
        <taxon>Deinandra</taxon>
    </lineage>
</organism>
<keyword evidence="3" id="KW-1185">Reference proteome</keyword>